<accession>A0A178IP60</accession>
<evidence type="ECO:0000313" key="2">
    <source>
        <dbReference type="Proteomes" id="UP000078486"/>
    </source>
</evidence>
<dbReference type="Proteomes" id="UP000078486">
    <property type="component" value="Unassembled WGS sequence"/>
</dbReference>
<reference evidence="1 2" key="1">
    <citation type="submission" date="2016-01" db="EMBL/GenBank/DDBJ databases">
        <title>High potential of lignocellulose degradation of a new Verrucomicrobia species.</title>
        <authorList>
            <person name="Wang Y."/>
            <person name="Shi Y."/>
            <person name="Qiu Z."/>
            <person name="Liu S."/>
            <person name="Yang H."/>
        </authorList>
    </citation>
    <scope>NUCLEOTIDE SEQUENCE [LARGE SCALE GENOMIC DNA]</scope>
    <source>
        <strain evidence="1 2">TSB47</strain>
    </source>
</reference>
<gene>
    <name evidence="1" type="ORF">AW736_02895</name>
</gene>
<dbReference type="AlphaFoldDB" id="A0A178IP60"/>
<keyword evidence="2" id="KW-1185">Reference proteome</keyword>
<dbReference type="EMBL" id="LRRQ01000026">
    <property type="protein sequence ID" value="OAM91491.1"/>
    <property type="molecule type" value="Genomic_DNA"/>
</dbReference>
<comment type="caution">
    <text evidence="1">The sequence shown here is derived from an EMBL/GenBank/DDBJ whole genome shotgun (WGS) entry which is preliminary data.</text>
</comment>
<proteinExistence type="predicted"/>
<organism evidence="1 2">
    <name type="scientific">Termitidicoccus mucosus</name>
    <dbReference type="NCBI Taxonomy" id="1184151"/>
    <lineage>
        <taxon>Bacteria</taxon>
        <taxon>Pseudomonadati</taxon>
        <taxon>Verrucomicrobiota</taxon>
        <taxon>Opitutia</taxon>
        <taxon>Opitutales</taxon>
        <taxon>Opitutaceae</taxon>
        <taxon>Termitidicoccus</taxon>
    </lineage>
</organism>
<name>A0A178IP60_9BACT</name>
<evidence type="ECO:0000313" key="1">
    <source>
        <dbReference type="EMBL" id="OAM91491.1"/>
    </source>
</evidence>
<protein>
    <submittedName>
        <fullName evidence="1">Uncharacterized protein</fullName>
    </submittedName>
</protein>
<sequence length="121" mass="13059">MPPEGAREPVLIDSLPMVRYSFVVRGHLASGAQVTIKGVVYARRGLYYQARARVLDSVLKEIPTLQLDEEELVGLRMQTGGGRCIPPENLGFLGCSRARHPATVSAAAQAGEANFHSPMGQ</sequence>